<comment type="caution">
    <text evidence="1">The sequence shown here is derived from an EMBL/GenBank/DDBJ whole genome shotgun (WGS) entry which is preliminary data.</text>
</comment>
<reference evidence="1" key="1">
    <citation type="submission" date="2023-07" db="EMBL/GenBank/DDBJ databases">
        <title>Black Yeasts Isolated from many extreme environments.</title>
        <authorList>
            <person name="Coleine C."/>
            <person name="Stajich J.E."/>
            <person name="Selbmann L."/>
        </authorList>
    </citation>
    <scope>NUCLEOTIDE SEQUENCE</scope>
    <source>
        <strain evidence="1">CCFEE 5714</strain>
    </source>
</reference>
<gene>
    <name evidence="1" type="ORF">LTR37_021152</name>
</gene>
<evidence type="ECO:0000313" key="1">
    <source>
        <dbReference type="EMBL" id="KAK3680575.1"/>
    </source>
</evidence>
<protein>
    <submittedName>
        <fullName evidence="1">Uncharacterized protein</fullName>
    </submittedName>
</protein>
<accession>A0ACC3M9C1</accession>
<name>A0ACC3M9C1_9PEZI</name>
<organism evidence="1 2">
    <name type="scientific">Vermiconidia calcicola</name>
    <dbReference type="NCBI Taxonomy" id="1690605"/>
    <lineage>
        <taxon>Eukaryota</taxon>
        <taxon>Fungi</taxon>
        <taxon>Dikarya</taxon>
        <taxon>Ascomycota</taxon>
        <taxon>Pezizomycotina</taxon>
        <taxon>Dothideomycetes</taxon>
        <taxon>Dothideomycetidae</taxon>
        <taxon>Mycosphaerellales</taxon>
        <taxon>Extremaceae</taxon>
        <taxon>Vermiconidia</taxon>
    </lineage>
</organism>
<sequence>MPQLEFVTVDVFTKTRFTGNPLAIVKVPADRDVSTEQCLEITREFSLSETLFLHEQQTGNDGVPEWRVRIFIAAPAEIPFAGHPTIGAACYALSTLAKGAQKGRLICNAGPIGIQYTDGVARAAIPHNYHRHSEHAFKPEEVYGSHEVMIRACGKAKAIDIVSPVKGMNFIAIELPDLEALALENNALGPQPKPRLDEEWDEGFSGSLLYVITNASTCNDDGVVKLRTRMIEGAFEDPATGSASCGVCALLAMKLKLGRTTKFELTQGVEMGRKSDIGVLLTLNESMDAVERIELSGSAVKVMEGRLEYEL</sequence>
<dbReference type="Proteomes" id="UP001281147">
    <property type="component" value="Unassembled WGS sequence"/>
</dbReference>
<keyword evidence="2" id="KW-1185">Reference proteome</keyword>
<evidence type="ECO:0000313" key="2">
    <source>
        <dbReference type="Proteomes" id="UP001281147"/>
    </source>
</evidence>
<proteinExistence type="predicted"/>
<dbReference type="EMBL" id="JAUTXU010000442">
    <property type="protein sequence ID" value="KAK3680575.1"/>
    <property type="molecule type" value="Genomic_DNA"/>
</dbReference>